<comment type="caution">
    <text evidence="9">The sequence shown here is derived from an EMBL/GenBank/DDBJ whole genome shotgun (WGS) entry which is preliminary data.</text>
</comment>
<dbReference type="GO" id="GO:0022857">
    <property type="term" value="F:transmembrane transporter activity"/>
    <property type="evidence" value="ECO:0007669"/>
    <property type="project" value="InterPro"/>
</dbReference>
<evidence type="ECO:0000259" key="8">
    <source>
        <dbReference type="PROSITE" id="PS50850"/>
    </source>
</evidence>
<evidence type="ECO:0000256" key="2">
    <source>
        <dbReference type="ARBA" id="ARBA00022448"/>
    </source>
</evidence>
<feature type="transmembrane region" description="Helical" evidence="7">
    <location>
        <begin position="308"/>
        <end position="329"/>
    </location>
</feature>
<dbReference type="InterPro" id="IPR036259">
    <property type="entry name" value="MFS_trans_sf"/>
</dbReference>
<comment type="subcellular location">
    <subcellularLocation>
        <location evidence="1">Cell membrane</location>
        <topology evidence="1">Multi-pass membrane protein</topology>
    </subcellularLocation>
</comment>
<feature type="transmembrane region" description="Helical" evidence="7">
    <location>
        <begin position="252"/>
        <end position="270"/>
    </location>
</feature>
<feature type="transmembrane region" description="Helical" evidence="7">
    <location>
        <begin position="217"/>
        <end position="240"/>
    </location>
</feature>
<evidence type="ECO:0000313" key="9">
    <source>
        <dbReference type="EMBL" id="RAL24270.1"/>
    </source>
</evidence>
<evidence type="ECO:0000256" key="4">
    <source>
        <dbReference type="ARBA" id="ARBA00022692"/>
    </source>
</evidence>
<dbReference type="SUPFAM" id="SSF103473">
    <property type="entry name" value="MFS general substrate transporter"/>
    <property type="match status" value="1"/>
</dbReference>
<keyword evidence="3" id="KW-1003">Cell membrane</keyword>
<dbReference type="Proteomes" id="UP000251213">
    <property type="component" value="Unassembled WGS sequence"/>
</dbReference>
<keyword evidence="4 7" id="KW-0812">Transmembrane</keyword>
<feature type="domain" description="Major facilitator superfamily (MFS) profile" evidence="8">
    <location>
        <begin position="14"/>
        <end position="396"/>
    </location>
</feature>
<sequence>MQKIYRYIQAYHPIVHVLMLGTVFISFTSSMSMPFLAIFLGETTPLDYATIGFIIGAGPLAGTLGSFIGGILSDFLGRTRLIVLSLLILSISFLGFIYTKNPFILLFISILRGLAASFFNTISKALTGDLTPETKRVRAFSNRYLANNLGYSLGPIFGALLGISGGSIAFFLTTAVYIVYALLLFILFRAYNLQLATESNEEKISVSQVLRTIRSDAALFLFILGGVLLMTVYGQISISLSQYLKSYLTDGIQLFSILMSLNASTVLLLQIPLTRWSERFSLFFRIALGSILLTVGLVGFAFSSNWFGFILSMIIFTLGEILVIPAEYAQIDEITPKGMRGTYYGAQGFTEFGNFIGPWMGGIILAKFGGPTLFLTLAMISLSSIIFFFKGRKLYMSQTSNMKSPSI</sequence>
<dbReference type="CDD" id="cd17329">
    <property type="entry name" value="MFS_MdtH_MDR_like"/>
    <property type="match status" value="1"/>
</dbReference>
<dbReference type="AlphaFoldDB" id="A0A364K4H5"/>
<feature type="transmembrane region" description="Helical" evidence="7">
    <location>
        <begin position="341"/>
        <end position="366"/>
    </location>
</feature>
<feature type="transmembrane region" description="Helical" evidence="7">
    <location>
        <begin position="48"/>
        <end position="69"/>
    </location>
</feature>
<keyword evidence="2" id="KW-0813">Transport</keyword>
<evidence type="ECO:0000256" key="1">
    <source>
        <dbReference type="ARBA" id="ARBA00004651"/>
    </source>
</evidence>
<evidence type="ECO:0000256" key="5">
    <source>
        <dbReference type="ARBA" id="ARBA00022989"/>
    </source>
</evidence>
<dbReference type="InterPro" id="IPR050171">
    <property type="entry name" value="MFS_Transporters"/>
</dbReference>
<organism evidence="9 10">
    <name type="scientific">Thermoflavimicrobium daqui</name>
    <dbReference type="NCBI Taxonomy" id="2137476"/>
    <lineage>
        <taxon>Bacteria</taxon>
        <taxon>Bacillati</taxon>
        <taxon>Bacillota</taxon>
        <taxon>Bacilli</taxon>
        <taxon>Bacillales</taxon>
        <taxon>Thermoactinomycetaceae</taxon>
        <taxon>Thermoflavimicrobium</taxon>
    </lineage>
</organism>
<feature type="transmembrane region" description="Helical" evidence="7">
    <location>
        <begin position="104"/>
        <end position="123"/>
    </location>
</feature>
<gene>
    <name evidence="9" type="ORF">DL897_11385</name>
</gene>
<feature type="transmembrane region" description="Helical" evidence="7">
    <location>
        <begin position="169"/>
        <end position="188"/>
    </location>
</feature>
<dbReference type="PANTHER" id="PTHR23517">
    <property type="entry name" value="RESISTANCE PROTEIN MDTM, PUTATIVE-RELATED-RELATED"/>
    <property type="match status" value="1"/>
</dbReference>
<evidence type="ECO:0000256" key="6">
    <source>
        <dbReference type="ARBA" id="ARBA00023136"/>
    </source>
</evidence>
<feature type="transmembrane region" description="Helical" evidence="7">
    <location>
        <begin position="12"/>
        <end position="36"/>
    </location>
</feature>
<dbReference type="PANTHER" id="PTHR23517:SF10">
    <property type="entry name" value="MAJOR FACILITATOR SUPERFAMILY (MFS) PROFILE DOMAIN-CONTAINING PROTEIN"/>
    <property type="match status" value="1"/>
</dbReference>
<feature type="transmembrane region" description="Helical" evidence="7">
    <location>
        <begin position="81"/>
        <end position="98"/>
    </location>
</feature>
<dbReference type="Pfam" id="PF07690">
    <property type="entry name" value="MFS_1"/>
    <property type="match status" value="1"/>
</dbReference>
<evidence type="ECO:0000313" key="10">
    <source>
        <dbReference type="Proteomes" id="UP000251213"/>
    </source>
</evidence>
<reference evidence="9 10" key="1">
    <citation type="submission" date="2018-06" db="EMBL/GenBank/DDBJ databases">
        <title>Thermoflavimicrobium daqus sp. nov., a thermophilic microbe isolated from Moutai-flavour Daqu.</title>
        <authorList>
            <person name="Wang X."/>
            <person name="Zhou H."/>
        </authorList>
    </citation>
    <scope>NUCLEOTIDE SEQUENCE [LARGE SCALE GENOMIC DNA]</scope>
    <source>
        <strain evidence="9 10">FBKL4.011</strain>
    </source>
</reference>
<keyword evidence="5 7" id="KW-1133">Transmembrane helix</keyword>
<dbReference type="InterPro" id="IPR011701">
    <property type="entry name" value="MFS"/>
</dbReference>
<keyword evidence="6 7" id="KW-0472">Membrane</keyword>
<evidence type="ECO:0000256" key="7">
    <source>
        <dbReference type="SAM" id="Phobius"/>
    </source>
</evidence>
<accession>A0A364K4H5</accession>
<feature type="transmembrane region" description="Helical" evidence="7">
    <location>
        <begin position="372"/>
        <end position="389"/>
    </location>
</feature>
<dbReference type="OrthoDB" id="8952229at2"/>
<dbReference type="GO" id="GO:0005886">
    <property type="term" value="C:plasma membrane"/>
    <property type="evidence" value="ECO:0007669"/>
    <property type="project" value="UniProtKB-SubCell"/>
</dbReference>
<dbReference type="RefSeq" id="WP_113659261.1">
    <property type="nucleotide sequence ID" value="NZ_KZ845667.1"/>
</dbReference>
<protein>
    <submittedName>
        <fullName evidence="9">MFS transporter</fullName>
    </submittedName>
</protein>
<feature type="transmembrane region" description="Helical" evidence="7">
    <location>
        <begin position="144"/>
        <end position="163"/>
    </location>
</feature>
<dbReference type="InterPro" id="IPR020846">
    <property type="entry name" value="MFS_dom"/>
</dbReference>
<reference evidence="9 10" key="2">
    <citation type="submission" date="2018-06" db="EMBL/GenBank/DDBJ databases">
        <authorList>
            <person name="Zhirakovskaya E."/>
        </authorList>
    </citation>
    <scope>NUCLEOTIDE SEQUENCE [LARGE SCALE GENOMIC DNA]</scope>
    <source>
        <strain evidence="9 10">FBKL4.011</strain>
    </source>
</reference>
<dbReference type="PROSITE" id="PS50850">
    <property type="entry name" value="MFS"/>
    <property type="match status" value="1"/>
</dbReference>
<feature type="transmembrane region" description="Helical" evidence="7">
    <location>
        <begin position="282"/>
        <end position="302"/>
    </location>
</feature>
<proteinExistence type="predicted"/>
<name>A0A364K4H5_9BACL</name>
<dbReference type="EMBL" id="QJKK01000005">
    <property type="protein sequence ID" value="RAL24270.1"/>
    <property type="molecule type" value="Genomic_DNA"/>
</dbReference>
<keyword evidence="10" id="KW-1185">Reference proteome</keyword>
<dbReference type="Gene3D" id="1.20.1250.20">
    <property type="entry name" value="MFS general substrate transporter like domains"/>
    <property type="match status" value="1"/>
</dbReference>
<evidence type="ECO:0000256" key="3">
    <source>
        <dbReference type="ARBA" id="ARBA00022475"/>
    </source>
</evidence>